<evidence type="ECO:0000256" key="1">
    <source>
        <dbReference type="SAM" id="SignalP"/>
    </source>
</evidence>
<comment type="caution">
    <text evidence="2">The sequence shown here is derived from an EMBL/GenBank/DDBJ whole genome shotgun (WGS) entry which is preliminary data.</text>
</comment>
<dbReference type="Proteomes" id="UP000712600">
    <property type="component" value="Unassembled WGS sequence"/>
</dbReference>
<gene>
    <name evidence="2" type="ORF">F2Q69_00035935</name>
</gene>
<evidence type="ECO:0000313" key="3">
    <source>
        <dbReference type="Proteomes" id="UP000712600"/>
    </source>
</evidence>
<accession>A0A8S9SMA2</accession>
<keyword evidence="1" id="KW-0732">Signal</keyword>
<feature type="signal peptide" evidence="1">
    <location>
        <begin position="1"/>
        <end position="20"/>
    </location>
</feature>
<feature type="chain" id="PRO_5035804555" evidence="1">
    <location>
        <begin position="21"/>
        <end position="231"/>
    </location>
</feature>
<dbReference type="EMBL" id="QGKX02000004">
    <property type="protein sequence ID" value="KAF3601524.1"/>
    <property type="molecule type" value="Genomic_DNA"/>
</dbReference>
<protein>
    <submittedName>
        <fullName evidence="2">Uncharacterized protein</fullName>
    </submittedName>
</protein>
<organism evidence="2 3">
    <name type="scientific">Brassica cretica</name>
    <name type="common">Mustard</name>
    <dbReference type="NCBI Taxonomy" id="69181"/>
    <lineage>
        <taxon>Eukaryota</taxon>
        <taxon>Viridiplantae</taxon>
        <taxon>Streptophyta</taxon>
        <taxon>Embryophyta</taxon>
        <taxon>Tracheophyta</taxon>
        <taxon>Spermatophyta</taxon>
        <taxon>Magnoliopsida</taxon>
        <taxon>eudicotyledons</taxon>
        <taxon>Gunneridae</taxon>
        <taxon>Pentapetalae</taxon>
        <taxon>rosids</taxon>
        <taxon>malvids</taxon>
        <taxon>Brassicales</taxon>
        <taxon>Brassicaceae</taxon>
        <taxon>Brassiceae</taxon>
        <taxon>Brassica</taxon>
    </lineage>
</organism>
<sequence length="231" mass="25669">MSLLPCGVEAILLWLVGVDSEVMYVDPQWFWVPTALTVVVVFELCFKDLFELSFKGCVSCLQLVVWLSVLGFKLCSAQRRSFVWFSVGECVRGSQGYGFVSQNLLSLVETHLRLSSYRSGGCGARISSSFQIIYSTLCLCLEDARTTASSVYGFSYTPVGLRAPLSQLLTATIGFLIYYLRFVGPSLSRYYTTYLLEFLLFSGFEQFALQSRATDSRHGFGGVRNIGDAGD</sequence>
<reference evidence="2" key="1">
    <citation type="submission" date="2019-12" db="EMBL/GenBank/DDBJ databases">
        <title>Genome sequencing and annotation of Brassica cretica.</title>
        <authorList>
            <person name="Studholme D.J."/>
            <person name="Sarris P."/>
        </authorList>
    </citation>
    <scope>NUCLEOTIDE SEQUENCE</scope>
    <source>
        <strain evidence="2">PFS-109/04</strain>
        <tissue evidence="2">Leaf</tissue>
    </source>
</reference>
<dbReference type="AlphaFoldDB" id="A0A8S9SMA2"/>
<name>A0A8S9SMA2_BRACR</name>
<proteinExistence type="predicted"/>
<evidence type="ECO:0000313" key="2">
    <source>
        <dbReference type="EMBL" id="KAF3601524.1"/>
    </source>
</evidence>